<dbReference type="Proteomes" id="UP000778951">
    <property type="component" value="Unassembled WGS sequence"/>
</dbReference>
<accession>A0A968GFG6</accession>
<dbReference type="AlphaFoldDB" id="A0A968GFG6"/>
<evidence type="ECO:0000313" key="2">
    <source>
        <dbReference type="Proteomes" id="UP000778951"/>
    </source>
</evidence>
<organism evidence="1 2">
    <name type="scientific">Entomospira culicis</name>
    <dbReference type="NCBI Taxonomy" id="2719989"/>
    <lineage>
        <taxon>Bacteria</taxon>
        <taxon>Pseudomonadati</taxon>
        <taxon>Spirochaetota</taxon>
        <taxon>Spirochaetia</taxon>
        <taxon>Spirochaetales</taxon>
        <taxon>Spirochaetaceae</taxon>
        <taxon>Entomospira</taxon>
    </lineage>
</organism>
<keyword evidence="2" id="KW-1185">Reference proteome</keyword>
<evidence type="ECO:0008006" key="3">
    <source>
        <dbReference type="Google" id="ProtNLM"/>
    </source>
</evidence>
<proteinExistence type="predicted"/>
<dbReference type="InterPro" id="IPR009072">
    <property type="entry name" value="Histone-fold"/>
</dbReference>
<reference evidence="1" key="1">
    <citation type="submission" date="2020-03" db="EMBL/GenBank/DDBJ databases">
        <title>Spirochaetal bacteria isolated from arthropods constitute a novel genus Entomospira genus novum within the order Spirochaetales.</title>
        <authorList>
            <person name="Grana-Miraglia L."/>
            <person name="Sikutova S."/>
            <person name="Fingerle V."/>
            <person name="Sing A."/>
            <person name="Castillo-Ramirez S."/>
            <person name="Margos G."/>
            <person name="Rudolf I."/>
        </authorList>
    </citation>
    <scope>NUCLEOTIDE SEQUENCE</scope>
    <source>
        <strain evidence="1">BR149</strain>
    </source>
</reference>
<gene>
    <name evidence="1" type="ORF">HCT48_02295</name>
</gene>
<dbReference type="SUPFAM" id="SSF47113">
    <property type="entry name" value="Histone-fold"/>
    <property type="match status" value="1"/>
</dbReference>
<evidence type="ECO:0000313" key="1">
    <source>
        <dbReference type="EMBL" id="NIZ69043.1"/>
    </source>
</evidence>
<sequence length="64" mass="7448">MEDENKEALVVRSKVKSYIKEKSDGMKCSEKVIDILSDRVRELCDAAIENAKRDKRKTVQEKDF</sequence>
<dbReference type="GO" id="GO:0046982">
    <property type="term" value="F:protein heterodimerization activity"/>
    <property type="evidence" value="ECO:0007669"/>
    <property type="project" value="InterPro"/>
</dbReference>
<protein>
    <recommendedName>
        <fullName evidence="3">Transcription factor CBF/NF-Y/archaeal histone domain-containing protein</fullName>
    </recommendedName>
</protein>
<dbReference type="RefSeq" id="WP_167695146.1">
    <property type="nucleotide sequence ID" value="NZ_CP118181.1"/>
</dbReference>
<dbReference type="EMBL" id="JAATLM010000001">
    <property type="protein sequence ID" value="NIZ69043.1"/>
    <property type="molecule type" value="Genomic_DNA"/>
</dbReference>
<comment type="caution">
    <text evidence="1">The sequence shown here is derived from an EMBL/GenBank/DDBJ whole genome shotgun (WGS) entry which is preliminary data.</text>
</comment>
<name>A0A968GFG6_9SPIO</name>